<name>A0A7C5NYY8_THELI</name>
<comment type="caution">
    <text evidence="1">The sequence shown here is derived from an EMBL/GenBank/DDBJ whole genome shotgun (WGS) entry which is preliminary data.</text>
</comment>
<protein>
    <submittedName>
        <fullName evidence="1">DUF2997 domain-containing protein</fullName>
    </submittedName>
</protein>
<proteinExistence type="predicted"/>
<accession>A0A7C5NYY8</accession>
<sequence length="60" mass="6674">MKRELHFTIDAEGNVTLKVVGSAGSRCLTDTEAMERAIGEVSERQLTGDFYRSINVISRN</sequence>
<evidence type="ECO:0000313" key="1">
    <source>
        <dbReference type="EMBL" id="HHI00208.1"/>
    </source>
</evidence>
<feature type="non-terminal residue" evidence="1">
    <location>
        <position position="60"/>
    </location>
</feature>
<dbReference type="Proteomes" id="UP000886217">
    <property type="component" value="Unassembled WGS sequence"/>
</dbReference>
<gene>
    <name evidence="1" type="ORF">ENL40_01820</name>
</gene>
<reference evidence="1" key="1">
    <citation type="journal article" date="2020" name="mSystems">
        <title>Genome- and Community-Level Interaction Insights into Carbon Utilization and Element Cycling Functions of Hydrothermarchaeota in Hydrothermal Sediment.</title>
        <authorList>
            <person name="Zhou Z."/>
            <person name="Liu Y."/>
            <person name="Xu W."/>
            <person name="Pan J."/>
            <person name="Luo Z.H."/>
            <person name="Li M."/>
        </authorList>
    </citation>
    <scope>NUCLEOTIDE SEQUENCE [LARGE SCALE GENOMIC DNA]</scope>
    <source>
        <strain evidence="1">HyVt-93</strain>
    </source>
</reference>
<dbReference type="AlphaFoldDB" id="A0A7C5NYY8"/>
<organism evidence="1">
    <name type="scientific">Thermococcus litoralis</name>
    <dbReference type="NCBI Taxonomy" id="2265"/>
    <lineage>
        <taxon>Archaea</taxon>
        <taxon>Methanobacteriati</taxon>
        <taxon>Methanobacteriota</taxon>
        <taxon>Thermococci</taxon>
        <taxon>Thermococcales</taxon>
        <taxon>Thermococcaceae</taxon>
        <taxon>Thermococcus</taxon>
    </lineage>
</organism>
<dbReference type="Pfam" id="PF11211">
    <property type="entry name" value="DUF2997"/>
    <property type="match status" value="1"/>
</dbReference>
<dbReference type="EMBL" id="DRTU01000080">
    <property type="protein sequence ID" value="HHI00208.1"/>
    <property type="molecule type" value="Genomic_DNA"/>
</dbReference>
<dbReference type="InterPro" id="IPR021375">
    <property type="entry name" value="DUF2997"/>
</dbReference>